<evidence type="ECO:0000313" key="2">
    <source>
        <dbReference type="Proteomes" id="UP000678228"/>
    </source>
</evidence>
<dbReference type="RefSeq" id="WP_210596774.1">
    <property type="nucleotide sequence ID" value="NZ_JAGKSQ010000003.1"/>
</dbReference>
<keyword evidence="2" id="KW-1185">Reference proteome</keyword>
<accession>A0A941AMZ2</accession>
<reference evidence="1" key="1">
    <citation type="submission" date="2021-03" db="EMBL/GenBank/DDBJ databases">
        <title>Bacillus suaedae sp. nov., isolated from Suaeda aralocaspica.</title>
        <authorList>
            <person name="Lei R.F.R."/>
        </authorList>
    </citation>
    <scope>NUCLEOTIDE SEQUENCE</scope>
    <source>
        <strain evidence="1">YZJH907-2</strain>
    </source>
</reference>
<organism evidence="1 2">
    <name type="scientific">Halalkalibacter suaedae</name>
    <dbReference type="NCBI Taxonomy" id="2822140"/>
    <lineage>
        <taxon>Bacteria</taxon>
        <taxon>Bacillati</taxon>
        <taxon>Bacillota</taxon>
        <taxon>Bacilli</taxon>
        <taxon>Bacillales</taxon>
        <taxon>Bacillaceae</taxon>
        <taxon>Halalkalibacter</taxon>
    </lineage>
</organism>
<comment type="caution">
    <text evidence="1">The sequence shown here is derived from an EMBL/GenBank/DDBJ whole genome shotgun (WGS) entry which is preliminary data.</text>
</comment>
<name>A0A941AMZ2_9BACI</name>
<evidence type="ECO:0000313" key="1">
    <source>
        <dbReference type="EMBL" id="MBP3951070.1"/>
    </source>
</evidence>
<sequence>MEEALNRIKMQLAQLDKENNWGDLQREEVVDALMLEEIKAASYQFSYEKVGKLVEFLLKEAEELKE</sequence>
<dbReference type="AlphaFoldDB" id="A0A941AMZ2"/>
<proteinExistence type="predicted"/>
<dbReference type="EMBL" id="JAGKSQ010000003">
    <property type="protein sequence ID" value="MBP3951070.1"/>
    <property type="molecule type" value="Genomic_DNA"/>
</dbReference>
<gene>
    <name evidence="1" type="ORF">J7W16_07970</name>
</gene>
<dbReference type="Proteomes" id="UP000678228">
    <property type="component" value="Unassembled WGS sequence"/>
</dbReference>
<protein>
    <submittedName>
        <fullName evidence="1">Uncharacterized protein</fullName>
    </submittedName>
</protein>